<gene>
    <name evidence="9 11" type="primary">pfkA</name>
    <name evidence="11" type="ORF">nbrc107697_24210</name>
</gene>
<feature type="binding site" evidence="9">
    <location>
        <position position="165"/>
    </location>
    <ligand>
        <name>substrate</name>
        <note>ligand shared between dimeric partners</note>
    </ligand>
</feature>
<evidence type="ECO:0000256" key="5">
    <source>
        <dbReference type="ARBA" id="ARBA00022723"/>
    </source>
</evidence>
<feature type="binding site" description="in other chain" evidence="9">
    <location>
        <begin position="128"/>
        <end position="130"/>
    </location>
    <ligand>
        <name>substrate</name>
        <note>ligand shared between dimeric partners</note>
    </ligand>
</feature>
<feature type="site" description="Important for substrate specificity; cannot use PPi as phosphoryl donor" evidence="9">
    <location>
        <position position="107"/>
    </location>
</feature>
<comment type="subunit">
    <text evidence="9">Homodimer or homotetramer.</text>
</comment>
<dbReference type="GO" id="GO:0030388">
    <property type="term" value="P:fructose 1,6-bisphosphate metabolic process"/>
    <property type="evidence" value="ECO:0007669"/>
    <property type="project" value="TreeGrafter"/>
</dbReference>
<feature type="binding site" evidence="9">
    <location>
        <begin position="105"/>
        <end position="108"/>
    </location>
    <ligand>
        <name>ATP</name>
        <dbReference type="ChEBI" id="CHEBI:30616"/>
    </ligand>
</feature>
<accession>A0A7I9UZM1</accession>
<dbReference type="InterPro" id="IPR022953">
    <property type="entry name" value="ATP_PFK"/>
</dbReference>
<dbReference type="GO" id="GO:0046872">
    <property type="term" value="F:metal ion binding"/>
    <property type="evidence" value="ECO:0007669"/>
    <property type="project" value="UniProtKB-KW"/>
</dbReference>
<dbReference type="RefSeq" id="WP_161927809.1">
    <property type="nucleotide sequence ID" value="NZ_BJOU01000002.1"/>
</dbReference>
<comment type="caution">
    <text evidence="9">Lacks conserved residue(s) required for the propagation of feature annotation.</text>
</comment>
<keyword evidence="6 9" id="KW-0418">Kinase</keyword>
<dbReference type="HAMAP" id="MF_01976">
    <property type="entry name" value="Phosphofructokinase_III"/>
    <property type="match status" value="1"/>
</dbReference>
<dbReference type="InterPro" id="IPR035966">
    <property type="entry name" value="PKF_sf"/>
</dbReference>
<dbReference type="GO" id="GO:0005945">
    <property type="term" value="C:6-phosphofructokinase complex"/>
    <property type="evidence" value="ECO:0007669"/>
    <property type="project" value="TreeGrafter"/>
</dbReference>
<keyword evidence="9" id="KW-0067">ATP-binding</keyword>
<feature type="binding site" description="in other chain" evidence="9">
    <location>
        <begin position="172"/>
        <end position="174"/>
    </location>
    <ligand>
        <name>substrate</name>
        <note>ligand shared between dimeric partners</note>
    </ligand>
</feature>
<feature type="binding site" evidence="9">
    <location>
        <position position="106"/>
    </location>
    <ligand>
        <name>Mg(2+)</name>
        <dbReference type="ChEBI" id="CHEBI:18420"/>
        <note>catalytic</note>
    </ligand>
</feature>
<dbReference type="GO" id="GO:0042802">
    <property type="term" value="F:identical protein binding"/>
    <property type="evidence" value="ECO:0007669"/>
    <property type="project" value="TreeGrafter"/>
</dbReference>
<dbReference type="NCBIfam" id="NF002872">
    <property type="entry name" value="PRK03202.1"/>
    <property type="match status" value="1"/>
</dbReference>
<evidence type="ECO:0000256" key="1">
    <source>
        <dbReference type="ARBA" id="ARBA00001946"/>
    </source>
</evidence>
<reference evidence="12" key="1">
    <citation type="submission" date="2019-06" db="EMBL/GenBank/DDBJ databases">
        <title>Gordonia isolated from sludge of a wastewater treatment plant.</title>
        <authorList>
            <person name="Tamura T."/>
            <person name="Aoyama K."/>
            <person name="Kang Y."/>
            <person name="Saito S."/>
            <person name="Akiyama N."/>
            <person name="Yazawa K."/>
            <person name="Gonoi T."/>
            <person name="Mikami Y."/>
        </authorList>
    </citation>
    <scope>NUCLEOTIDE SEQUENCE [LARGE SCALE GENOMIC DNA]</scope>
    <source>
        <strain evidence="12">NBRC 107697</strain>
    </source>
</reference>
<evidence type="ECO:0000256" key="7">
    <source>
        <dbReference type="ARBA" id="ARBA00022842"/>
    </source>
</evidence>
<dbReference type="UniPathway" id="UPA00109">
    <property type="reaction ID" value="UER00182"/>
</dbReference>
<dbReference type="PIRSF" id="PIRSF000532">
    <property type="entry name" value="ATP_PFK_prok"/>
    <property type="match status" value="1"/>
</dbReference>
<feature type="binding site" description="in other chain" evidence="9">
    <location>
        <begin position="274"/>
        <end position="277"/>
    </location>
    <ligand>
        <name>substrate</name>
        <note>ligand shared between dimeric partners</note>
    </ligand>
</feature>
<dbReference type="EC" id="2.7.1.11" evidence="9"/>
<dbReference type="SUPFAM" id="SSF53784">
    <property type="entry name" value="Phosphofructokinase"/>
    <property type="match status" value="1"/>
</dbReference>
<dbReference type="GO" id="GO:0070095">
    <property type="term" value="F:fructose-6-phosphate binding"/>
    <property type="evidence" value="ECO:0007669"/>
    <property type="project" value="TreeGrafter"/>
</dbReference>
<name>A0A7I9UZM1_9ACTN</name>
<dbReference type="Pfam" id="PF00365">
    <property type="entry name" value="PFK"/>
    <property type="match status" value="1"/>
</dbReference>
<dbReference type="InterPro" id="IPR000023">
    <property type="entry name" value="Phosphofructokinase_dom"/>
</dbReference>
<evidence type="ECO:0000259" key="10">
    <source>
        <dbReference type="Pfam" id="PF00365"/>
    </source>
</evidence>
<keyword evidence="8 9" id="KW-0324">Glycolysis</keyword>
<comment type="cofactor">
    <cofactor evidence="1 9">
        <name>Mg(2+)</name>
        <dbReference type="ChEBI" id="CHEBI:18420"/>
    </cofactor>
</comment>
<feature type="binding site" evidence="9">
    <location>
        <position position="11"/>
    </location>
    <ligand>
        <name>ATP</name>
        <dbReference type="ChEBI" id="CHEBI:30616"/>
    </ligand>
</feature>
<protein>
    <recommendedName>
        <fullName evidence="9">ATP-dependent 6-phosphofructokinase</fullName>
        <shortName evidence="9">ATP-PFK</shortName>
        <shortName evidence="9">Phosphofructokinase</shortName>
        <ecNumber evidence="9">2.7.1.11</ecNumber>
    </recommendedName>
    <alternativeName>
        <fullName evidence="9">Phosphohexokinase</fullName>
    </alternativeName>
</protein>
<dbReference type="GO" id="GO:0048029">
    <property type="term" value="F:monosaccharide binding"/>
    <property type="evidence" value="ECO:0007669"/>
    <property type="project" value="TreeGrafter"/>
</dbReference>
<dbReference type="NCBIfam" id="TIGR02483">
    <property type="entry name" value="PFK_mixed"/>
    <property type="match status" value="1"/>
</dbReference>
<evidence type="ECO:0000313" key="12">
    <source>
        <dbReference type="Proteomes" id="UP000444980"/>
    </source>
</evidence>
<dbReference type="PRINTS" id="PR00476">
    <property type="entry name" value="PHFRCTKINASE"/>
</dbReference>
<dbReference type="Gene3D" id="3.40.50.460">
    <property type="entry name" value="Phosphofructokinase domain"/>
    <property type="match status" value="1"/>
</dbReference>
<comment type="similarity">
    <text evidence="9">Belongs to the phosphofructokinase type A (PFKA) family. Mixed-substrate PFK group III subfamily.</text>
</comment>
<feature type="domain" description="Phosphofructokinase" evidence="10">
    <location>
        <begin position="4"/>
        <end position="296"/>
    </location>
</feature>
<dbReference type="GO" id="GO:0003872">
    <property type="term" value="F:6-phosphofructokinase activity"/>
    <property type="evidence" value="ECO:0007669"/>
    <property type="project" value="UniProtKB-UniRule"/>
</dbReference>
<dbReference type="Proteomes" id="UP000444980">
    <property type="component" value="Unassembled WGS sequence"/>
</dbReference>
<keyword evidence="3 9" id="KW-0963">Cytoplasm</keyword>
<keyword evidence="7 9" id="KW-0460">Magnesium</keyword>
<dbReference type="InterPro" id="IPR012003">
    <property type="entry name" value="ATP_PFK_prok-type"/>
</dbReference>
<organism evidence="11 12">
    <name type="scientific">Gordonia crocea</name>
    <dbReference type="NCBI Taxonomy" id="589162"/>
    <lineage>
        <taxon>Bacteria</taxon>
        <taxon>Bacillati</taxon>
        <taxon>Actinomycetota</taxon>
        <taxon>Actinomycetes</taxon>
        <taxon>Mycobacteriales</taxon>
        <taxon>Gordoniaceae</taxon>
        <taxon>Gordonia</taxon>
    </lineage>
</organism>
<dbReference type="PROSITE" id="PS00433">
    <property type="entry name" value="PHOSPHOFRUCTOKINASE"/>
    <property type="match status" value="1"/>
</dbReference>
<dbReference type="Gene3D" id="3.40.50.450">
    <property type="match status" value="1"/>
</dbReference>
<dbReference type="GO" id="GO:0006002">
    <property type="term" value="P:fructose 6-phosphate metabolic process"/>
    <property type="evidence" value="ECO:0007669"/>
    <property type="project" value="InterPro"/>
</dbReference>
<dbReference type="EMBL" id="BJOU01000002">
    <property type="protein sequence ID" value="GED98382.1"/>
    <property type="molecule type" value="Genomic_DNA"/>
</dbReference>
<evidence type="ECO:0000256" key="2">
    <source>
        <dbReference type="ARBA" id="ARBA00004679"/>
    </source>
</evidence>
<comment type="function">
    <text evidence="9">Catalyzes the phosphorylation of D-fructose 6-phosphate to fructose 1,6-bisphosphate by ATP, the first committing step of glycolysis.</text>
</comment>
<dbReference type="OrthoDB" id="9802503at2"/>
<comment type="caution">
    <text evidence="11">The sequence shown here is derived from an EMBL/GenBank/DDBJ whole genome shotgun (WGS) entry which is preliminary data.</text>
</comment>
<keyword evidence="9" id="KW-0547">Nucleotide-binding</keyword>
<feature type="binding site" evidence="9">
    <location>
        <begin position="74"/>
        <end position="75"/>
    </location>
    <ligand>
        <name>ATP</name>
        <dbReference type="ChEBI" id="CHEBI:30616"/>
    </ligand>
</feature>
<dbReference type="PANTHER" id="PTHR13697:SF52">
    <property type="entry name" value="ATP-DEPENDENT 6-PHOSPHOFRUCTOKINASE 3"/>
    <property type="match status" value="1"/>
</dbReference>
<keyword evidence="12" id="KW-1185">Reference proteome</keyword>
<comment type="catalytic activity">
    <reaction evidence="9">
        <text>beta-D-fructose 6-phosphate + ATP = beta-D-fructose 1,6-bisphosphate + ADP + H(+)</text>
        <dbReference type="Rhea" id="RHEA:16109"/>
        <dbReference type="ChEBI" id="CHEBI:15378"/>
        <dbReference type="ChEBI" id="CHEBI:30616"/>
        <dbReference type="ChEBI" id="CHEBI:32966"/>
        <dbReference type="ChEBI" id="CHEBI:57634"/>
        <dbReference type="ChEBI" id="CHEBI:456216"/>
        <dbReference type="EC" id="2.7.1.11"/>
    </reaction>
</comment>
<keyword evidence="4 9" id="KW-0808">Transferase</keyword>
<comment type="subcellular location">
    <subcellularLocation>
        <location evidence="9">Cytoplasm</location>
    </subcellularLocation>
</comment>
<keyword evidence="5 9" id="KW-0479">Metal-binding</keyword>
<dbReference type="GO" id="GO:0005524">
    <property type="term" value="F:ATP binding"/>
    <property type="evidence" value="ECO:0007669"/>
    <property type="project" value="UniProtKB-KW"/>
</dbReference>
<dbReference type="AlphaFoldDB" id="A0A7I9UZM1"/>
<proteinExistence type="inferred from homology"/>
<sequence length="344" mass="36469">MARYGILTSGGDCPGLNAVIRGIVLDSDSGHADFDYVGFRDGFWGLVYGETITLDRQAVRGISKEGGTILGTSRFGPYTEPDGGPENIKKTLERIGVDGVIAIGGDGTMAAAARLFGDGIPTVGVPKTIDNDLAATDYTFGFNTAVEIATEAVDRLRTTGNSHKRCMVLEVMGRHAGWIALYSGMAGGAHAILIPESPESLDQVCDWVTSVRDRGRAPMVVVAEGFTFPDMEEAHSHKGLDGFNRPRLGGIGEILAPLIEEKTGIETRATVLGHIQRGGVPSAWDRVLGTRFGFGVPELIADGGWGQMLALRGTDIVRVPFAEAVGHTKNVPLDLYGEARAAFG</sequence>
<evidence type="ECO:0000256" key="3">
    <source>
        <dbReference type="ARBA" id="ARBA00022490"/>
    </source>
</evidence>
<comment type="pathway">
    <text evidence="2 9">Carbohydrate degradation; glycolysis; D-glyceraldehyde 3-phosphate and glycerone phosphate from D-glucose: step 3/4.</text>
</comment>
<evidence type="ECO:0000256" key="6">
    <source>
        <dbReference type="ARBA" id="ARBA00022777"/>
    </source>
</evidence>
<feature type="binding site" evidence="9">
    <location>
        <position position="268"/>
    </location>
    <ligand>
        <name>substrate</name>
        <note>ligand shared between dimeric partners</note>
    </ligand>
</feature>
<dbReference type="GO" id="GO:0047334">
    <property type="term" value="F:diphosphate-fructose-6-phosphate 1-phosphotransferase activity"/>
    <property type="evidence" value="ECO:0007669"/>
    <property type="project" value="InterPro"/>
</dbReference>
<dbReference type="GO" id="GO:0061621">
    <property type="term" value="P:canonical glycolysis"/>
    <property type="evidence" value="ECO:0007669"/>
    <property type="project" value="TreeGrafter"/>
</dbReference>
<evidence type="ECO:0000256" key="8">
    <source>
        <dbReference type="ARBA" id="ARBA00023152"/>
    </source>
</evidence>
<evidence type="ECO:0000313" key="11">
    <source>
        <dbReference type="EMBL" id="GED98382.1"/>
    </source>
</evidence>
<feature type="active site" description="Proton acceptor" evidence="9">
    <location>
        <position position="130"/>
    </location>
</feature>
<dbReference type="GO" id="GO:0016208">
    <property type="term" value="F:AMP binding"/>
    <property type="evidence" value="ECO:0007669"/>
    <property type="project" value="TreeGrafter"/>
</dbReference>
<feature type="binding site" description="in other chain" evidence="9">
    <location>
        <position position="224"/>
    </location>
    <ligand>
        <name>substrate</name>
        <note>ligand shared between dimeric partners</note>
    </ligand>
</feature>
<evidence type="ECO:0000256" key="9">
    <source>
        <dbReference type="HAMAP-Rule" id="MF_01976"/>
    </source>
</evidence>
<dbReference type="InterPro" id="IPR012829">
    <property type="entry name" value="Phosphofructokinase_III"/>
</dbReference>
<dbReference type="PANTHER" id="PTHR13697">
    <property type="entry name" value="PHOSPHOFRUCTOKINASE"/>
    <property type="match status" value="1"/>
</dbReference>
<evidence type="ECO:0000256" key="4">
    <source>
        <dbReference type="ARBA" id="ARBA00022679"/>
    </source>
</evidence>
<dbReference type="InterPro" id="IPR015912">
    <property type="entry name" value="Phosphofructokinase_CS"/>
</dbReference>